<reference evidence="2" key="2">
    <citation type="journal article" date="2013" name="PLoS Genet.">
        <title>Comparative genome structure, secondary metabolite, and effector coding capacity across Cochliobolus pathogens.</title>
        <authorList>
            <person name="Condon B.J."/>
            <person name="Leng Y."/>
            <person name="Wu D."/>
            <person name="Bushley K.E."/>
            <person name="Ohm R.A."/>
            <person name="Otillar R."/>
            <person name="Martin J."/>
            <person name="Schackwitz W."/>
            <person name="Grimwood J."/>
            <person name="MohdZainudin N."/>
            <person name="Xue C."/>
            <person name="Wang R."/>
            <person name="Manning V.A."/>
            <person name="Dhillon B."/>
            <person name="Tu Z.J."/>
            <person name="Steffenson B.J."/>
            <person name="Salamov A."/>
            <person name="Sun H."/>
            <person name="Lowry S."/>
            <person name="LaButti K."/>
            <person name="Han J."/>
            <person name="Copeland A."/>
            <person name="Lindquist E."/>
            <person name="Barry K."/>
            <person name="Schmutz J."/>
            <person name="Baker S.E."/>
            <person name="Ciuffetti L.M."/>
            <person name="Grigoriev I.V."/>
            <person name="Zhong S."/>
            <person name="Turgeon B.G."/>
        </authorList>
    </citation>
    <scope>NUCLEOTIDE SEQUENCE [LARGE SCALE GENOMIC DNA]</scope>
    <source>
        <strain evidence="2">C5 / ATCC 48332 / race O</strain>
    </source>
</reference>
<dbReference type="OMA" id="TWSINRV"/>
<organism evidence="1 2">
    <name type="scientific">Cochliobolus heterostrophus (strain C5 / ATCC 48332 / race O)</name>
    <name type="common">Southern corn leaf blight fungus</name>
    <name type="synonym">Bipolaris maydis</name>
    <dbReference type="NCBI Taxonomy" id="701091"/>
    <lineage>
        <taxon>Eukaryota</taxon>
        <taxon>Fungi</taxon>
        <taxon>Dikarya</taxon>
        <taxon>Ascomycota</taxon>
        <taxon>Pezizomycotina</taxon>
        <taxon>Dothideomycetes</taxon>
        <taxon>Pleosporomycetidae</taxon>
        <taxon>Pleosporales</taxon>
        <taxon>Pleosporineae</taxon>
        <taxon>Pleosporaceae</taxon>
        <taxon>Bipolaris</taxon>
    </lineage>
</organism>
<proteinExistence type="predicted"/>
<dbReference type="EMBL" id="KB445580">
    <property type="protein sequence ID" value="EMD88804.1"/>
    <property type="molecule type" value="Genomic_DNA"/>
</dbReference>
<protein>
    <submittedName>
        <fullName evidence="1">Uncharacterized protein</fullName>
    </submittedName>
</protein>
<reference evidence="1 2" key="1">
    <citation type="journal article" date="2012" name="PLoS Pathog.">
        <title>Diverse lifestyles and strategies of plant pathogenesis encoded in the genomes of eighteen Dothideomycetes fungi.</title>
        <authorList>
            <person name="Ohm R.A."/>
            <person name="Feau N."/>
            <person name="Henrissat B."/>
            <person name="Schoch C.L."/>
            <person name="Horwitz B.A."/>
            <person name="Barry K.W."/>
            <person name="Condon B.J."/>
            <person name="Copeland A.C."/>
            <person name="Dhillon B."/>
            <person name="Glaser F."/>
            <person name="Hesse C.N."/>
            <person name="Kosti I."/>
            <person name="LaButti K."/>
            <person name="Lindquist E.A."/>
            <person name="Lucas S."/>
            <person name="Salamov A.A."/>
            <person name="Bradshaw R.E."/>
            <person name="Ciuffetti L."/>
            <person name="Hamelin R.C."/>
            <person name="Kema G.H.J."/>
            <person name="Lawrence C."/>
            <person name="Scott J.A."/>
            <person name="Spatafora J.W."/>
            <person name="Turgeon B.G."/>
            <person name="de Wit P.J.G.M."/>
            <person name="Zhong S."/>
            <person name="Goodwin S.B."/>
            <person name="Grigoriev I.V."/>
        </authorList>
    </citation>
    <scope>NUCLEOTIDE SEQUENCE [LARGE SCALE GENOMIC DNA]</scope>
    <source>
        <strain evidence="2">C5 / ATCC 48332 / race O</strain>
    </source>
</reference>
<keyword evidence="2" id="KW-1185">Reference proteome</keyword>
<sequence>MRSAATWSINRVRGPGVRLGSLGHISGPNRPEPQRAARPRAILEKRIQCVTATIVVGVLTIQVSLDHAPESNSETYPGVTASWLRLVPPHASFHGQHQGDAVGAQPARQLTPRSFWPVSRAKCATTRVGLAQAQVIPDSWSSSSHCCQYSGGATRQH</sequence>
<evidence type="ECO:0000313" key="2">
    <source>
        <dbReference type="Proteomes" id="UP000016936"/>
    </source>
</evidence>
<dbReference type="Proteomes" id="UP000016936">
    <property type="component" value="Unassembled WGS sequence"/>
</dbReference>
<dbReference type="HOGENOM" id="CLU_141729_0_0_1"/>
<accession>M2TQK0</accession>
<evidence type="ECO:0000313" key="1">
    <source>
        <dbReference type="EMBL" id="EMD88804.1"/>
    </source>
</evidence>
<dbReference type="AlphaFoldDB" id="M2TQK0"/>
<gene>
    <name evidence="1" type="ORF">COCHEDRAFT_1032953</name>
</gene>
<name>M2TQK0_COCH5</name>